<dbReference type="Proteomes" id="UP000030185">
    <property type="component" value="Unassembled WGS sequence"/>
</dbReference>
<dbReference type="AlphaFoldDB" id="A0A098LL81"/>
<dbReference type="STRING" id="153721.MYP_4098"/>
<feature type="domain" description="Probable sensor" evidence="1">
    <location>
        <begin position="47"/>
        <end position="134"/>
    </location>
</feature>
<protein>
    <recommendedName>
        <fullName evidence="1">Probable sensor domain-containing protein</fullName>
    </recommendedName>
</protein>
<gene>
    <name evidence="2" type="ORF">MYP_4098</name>
</gene>
<evidence type="ECO:0000259" key="1">
    <source>
        <dbReference type="Pfam" id="PF21751"/>
    </source>
</evidence>
<dbReference type="Pfam" id="PF21751">
    <property type="entry name" value="DACNV"/>
    <property type="match status" value="1"/>
</dbReference>
<comment type="caution">
    <text evidence="2">The sequence shown here is derived from an EMBL/GenBank/DDBJ whole genome shotgun (WGS) entry which is preliminary data.</text>
</comment>
<sequence>MKLDNRDFQDYMSKKTTYKAASSVAKAIEKHFAHQLSAARMRGDTNLAIEPNVKMVETMIDTAFWASLRREEGNSTKISIAFLPPEQAGVPILFEQKMAFTAYHLTKLSLGVERPGVHLGVWHENDQLFIWGTTLKIPNLCFILDVSEPGMLVIKHRRVHGFGKFANVAVLIGDQVKIIDENSASHPDCPELLQYLLGYTVPHSWSDSMNVLVQLAVSMRAHRHGGSLLVVPSDNDNWRKSILHPIKYSVSPPYSGLSDLMSKDINVRSEVMWQGALRTEVETLAGLTAVDGATVISDKYELYAFGAKIGRSVGNARVEKVYMSEPIVGGGAVMINPSISGGTRHLSAAQFVYDQKNALAFVASQDGHFTIFTWSPTEEVVQAHKIDTLLL</sequence>
<dbReference type="eggNOG" id="ENOG502Z8EX">
    <property type="taxonomic scope" value="Bacteria"/>
</dbReference>
<dbReference type="EMBL" id="BBLT01000010">
    <property type="protein sequence ID" value="GAL86868.1"/>
    <property type="molecule type" value="Genomic_DNA"/>
</dbReference>
<keyword evidence="3" id="KW-1185">Reference proteome</keyword>
<evidence type="ECO:0000313" key="2">
    <source>
        <dbReference type="EMBL" id="GAL86868.1"/>
    </source>
</evidence>
<dbReference type="InterPro" id="IPR048551">
    <property type="entry name" value="DACNV"/>
</dbReference>
<accession>A0A098LL81</accession>
<reference evidence="2 3" key="1">
    <citation type="submission" date="2014-09" db="EMBL/GenBank/DDBJ databases">
        <title>Sporocytophaga myxococcoides PG-01 genome sequencing.</title>
        <authorList>
            <person name="Liu L."/>
            <person name="Gao P.J."/>
            <person name="Chen G.J."/>
            <person name="Wang L.S."/>
        </authorList>
    </citation>
    <scope>NUCLEOTIDE SEQUENCE [LARGE SCALE GENOMIC DNA]</scope>
    <source>
        <strain evidence="2 3">PG-01</strain>
    </source>
</reference>
<organism evidence="2 3">
    <name type="scientific">Sporocytophaga myxococcoides</name>
    <dbReference type="NCBI Taxonomy" id="153721"/>
    <lineage>
        <taxon>Bacteria</taxon>
        <taxon>Pseudomonadati</taxon>
        <taxon>Bacteroidota</taxon>
        <taxon>Cytophagia</taxon>
        <taxon>Cytophagales</taxon>
        <taxon>Cytophagaceae</taxon>
        <taxon>Sporocytophaga</taxon>
    </lineage>
</organism>
<evidence type="ECO:0000313" key="3">
    <source>
        <dbReference type="Proteomes" id="UP000030185"/>
    </source>
</evidence>
<name>A0A098LL81_9BACT</name>
<proteinExistence type="predicted"/>